<comment type="caution">
    <text evidence="6">The sequence shown here is derived from an EMBL/GenBank/DDBJ whole genome shotgun (WGS) entry which is preliminary data.</text>
</comment>
<dbReference type="PANTHER" id="PTHR11560">
    <property type="entry name" value="39S RIBOSOMAL PROTEIN L10, MITOCHONDRIAL"/>
    <property type="match status" value="1"/>
</dbReference>
<reference evidence="6 7" key="1">
    <citation type="journal article" date="2016" name="Nat. Commun.">
        <title>Thousands of microbial genomes shed light on interconnected biogeochemical processes in an aquifer system.</title>
        <authorList>
            <person name="Anantharaman K."/>
            <person name="Brown C.T."/>
            <person name="Hug L.A."/>
            <person name="Sharon I."/>
            <person name="Castelle C.J."/>
            <person name="Probst A.J."/>
            <person name="Thomas B.C."/>
            <person name="Singh A."/>
            <person name="Wilkins M.J."/>
            <person name="Karaoz U."/>
            <person name="Brodie E.L."/>
            <person name="Williams K.H."/>
            <person name="Hubbard S.S."/>
            <person name="Banfield J.F."/>
        </authorList>
    </citation>
    <scope>NUCLEOTIDE SEQUENCE [LARGE SCALE GENOMIC DNA]</scope>
</reference>
<evidence type="ECO:0000256" key="2">
    <source>
        <dbReference type="ARBA" id="ARBA00022980"/>
    </source>
</evidence>
<dbReference type="GO" id="GO:0070180">
    <property type="term" value="F:large ribosomal subunit rRNA binding"/>
    <property type="evidence" value="ECO:0007669"/>
    <property type="project" value="UniProtKB-UniRule"/>
</dbReference>
<dbReference type="GO" id="GO:0005840">
    <property type="term" value="C:ribosome"/>
    <property type="evidence" value="ECO:0007669"/>
    <property type="project" value="UniProtKB-KW"/>
</dbReference>
<keyword evidence="3 5" id="KW-0687">Ribonucleoprotein</keyword>
<evidence type="ECO:0000256" key="4">
    <source>
        <dbReference type="ARBA" id="ARBA00035202"/>
    </source>
</evidence>
<comment type="similarity">
    <text evidence="1 5">Belongs to the universal ribosomal protein uL10 family.</text>
</comment>
<evidence type="ECO:0000313" key="6">
    <source>
        <dbReference type="EMBL" id="OGL88739.1"/>
    </source>
</evidence>
<evidence type="ECO:0000256" key="5">
    <source>
        <dbReference type="HAMAP-Rule" id="MF_00362"/>
    </source>
</evidence>
<dbReference type="Gene3D" id="3.30.70.1730">
    <property type="match status" value="1"/>
</dbReference>
<dbReference type="InterPro" id="IPR022973">
    <property type="entry name" value="Ribosomal_uL10_bac"/>
</dbReference>
<dbReference type="HAMAP" id="MF_00362">
    <property type="entry name" value="Ribosomal_uL10"/>
    <property type="match status" value="1"/>
</dbReference>
<dbReference type="InterPro" id="IPR001790">
    <property type="entry name" value="Ribosomal_uL10"/>
</dbReference>
<accession>A0A1F7VE01</accession>
<dbReference type="InterPro" id="IPR043141">
    <property type="entry name" value="Ribosomal_uL10-like_sf"/>
</dbReference>
<name>A0A1F7VE01_9BACT</name>
<evidence type="ECO:0000313" key="7">
    <source>
        <dbReference type="Proteomes" id="UP000176678"/>
    </source>
</evidence>
<dbReference type="GO" id="GO:0006412">
    <property type="term" value="P:translation"/>
    <property type="evidence" value="ECO:0007669"/>
    <property type="project" value="UniProtKB-UniRule"/>
</dbReference>
<evidence type="ECO:0000256" key="3">
    <source>
        <dbReference type="ARBA" id="ARBA00023274"/>
    </source>
</evidence>
<dbReference type="NCBIfam" id="NF000955">
    <property type="entry name" value="PRK00099.1-1"/>
    <property type="match status" value="1"/>
</dbReference>
<keyword evidence="2 5" id="KW-0689">Ribosomal protein</keyword>
<keyword evidence="5" id="KW-0699">rRNA-binding</keyword>
<dbReference type="CDD" id="cd05797">
    <property type="entry name" value="Ribosomal_L10"/>
    <property type="match status" value="1"/>
</dbReference>
<sequence>MAKTKQEKQEIMQELADAFGKSKSVVFANFSGLPVKEAEALRKQARAEQIGVMVAKKTLLEKATSDAGLTDVSPRSFGGEVLTLFGYEDEVAPARLLHIFSKTHDMVKMLGGILERHFVSAAKVKELALLPSKQELLAKVVGSMNAPVSGFVNVLAGNLRGLVRVLDGIRANKV</sequence>
<comment type="subunit">
    <text evidence="5">Part of the ribosomal stalk of the 50S ribosomal subunit. The N-terminus interacts with L11 and the large rRNA to form the base of the stalk. The C-terminus forms an elongated spine to which L12 dimers bind in a sequential fashion forming a multimeric L10(L12)X complex.</text>
</comment>
<evidence type="ECO:0000256" key="1">
    <source>
        <dbReference type="ARBA" id="ARBA00008889"/>
    </source>
</evidence>
<dbReference type="InterPro" id="IPR047865">
    <property type="entry name" value="Ribosomal_uL10_bac_type"/>
</dbReference>
<dbReference type="GO" id="GO:1990904">
    <property type="term" value="C:ribonucleoprotein complex"/>
    <property type="evidence" value="ECO:0007669"/>
    <property type="project" value="UniProtKB-KW"/>
</dbReference>
<organism evidence="6 7">
    <name type="scientific">Candidatus Uhrbacteria bacterium RIFCSPLOWO2_02_FULL_51_9</name>
    <dbReference type="NCBI Taxonomy" id="1802410"/>
    <lineage>
        <taxon>Bacteria</taxon>
        <taxon>Candidatus Uhriibacteriota</taxon>
    </lineage>
</organism>
<protein>
    <recommendedName>
        <fullName evidence="4 5">Large ribosomal subunit protein uL10</fullName>
    </recommendedName>
</protein>
<gene>
    <name evidence="5" type="primary">rplJ</name>
    <name evidence="6" type="ORF">A3H75_02800</name>
</gene>
<comment type="function">
    <text evidence="5">Forms part of the ribosomal stalk, playing a central role in the interaction of the ribosome with GTP-bound translation factors.</text>
</comment>
<keyword evidence="5" id="KW-0694">RNA-binding</keyword>
<dbReference type="AlphaFoldDB" id="A0A1F7VE01"/>
<dbReference type="Pfam" id="PF00466">
    <property type="entry name" value="Ribosomal_L10"/>
    <property type="match status" value="1"/>
</dbReference>
<dbReference type="EMBL" id="MGES01000029">
    <property type="protein sequence ID" value="OGL88739.1"/>
    <property type="molecule type" value="Genomic_DNA"/>
</dbReference>
<dbReference type="Gene3D" id="6.10.250.290">
    <property type="match status" value="1"/>
</dbReference>
<dbReference type="SUPFAM" id="SSF160369">
    <property type="entry name" value="Ribosomal protein L10-like"/>
    <property type="match status" value="1"/>
</dbReference>
<proteinExistence type="inferred from homology"/>
<dbReference type="STRING" id="1802410.A3H75_02800"/>
<dbReference type="Proteomes" id="UP000176678">
    <property type="component" value="Unassembled WGS sequence"/>
</dbReference>